<protein>
    <submittedName>
        <fullName evidence="2">Anti-anti-sigma regulatory factor</fullName>
    </submittedName>
</protein>
<dbReference type="PROSITE" id="PS50801">
    <property type="entry name" value="STAS"/>
    <property type="match status" value="1"/>
</dbReference>
<feature type="domain" description="STAS" evidence="1">
    <location>
        <begin position="1"/>
        <end position="79"/>
    </location>
</feature>
<reference evidence="2 3" key="1">
    <citation type="submission" date="2020-08" db="EMBL/GenBank/DDBJ databases">
        <title>Sequencing the genomes of 1000 actinobacteria strains.</title>
        <authorList>
            <person name="Klenk H.-P."/>
        </authorList>
    </citation>
    <scope>NUCLEOTIDE SEQUENCE [LARGE SCALE GENOMIC DNA]</scope>
    <source>
        <strain evidence="2 3">DSM 45790</strain>
    </source>
</reference>
<name>A0A7W9DP24_9ACTN</name>
<gene>
    <name evidence="2" type="ORF">BJ981_001642</name>
</gene>
<dbReference type="RefSeq" id="WP_184609519.1">
    <property type="nucleotide sequence ID" value="NZ_BOOS01000037.1"/>
</dbReference>
<dbReference type="InterPro" id="IPR036513">
    <property type="entry name" value="STAS_dom_sf"/>
</dbReference>
<dbReference type="InterPro" id="IPR002645">
    <property type="entry name" value="STAS_dom"/>
</dbReference>
<keyword evidence="3" id="KW-1185">Reference proteome</keyword>
<proteinExistence type="predicted"/>
<comment type="caution">
    <text evidence="2">The sequence shown here is derived from an EMBL/GenBank/DDBJ whole genome shotgun (WGS) entry which is preliminary data.</text>
</comment>
<evidence type="ECO:0000313" key="3">
    <source>
        <dbReference type="Proteomes" id="UP000588112"/>
    </source>
</evidence>
<dbReference type="AlphaFoldDB" id="A0A7W9DP24"/>
<evidence type="ECO:0000313" key="2">
    <source>
        <dbReference type="EMBL" id="MBB5625943.1"/>
    </source>
</evidence>
<accession>A0A7W9DP24</accession>
<dbReference type="EMBL" id="JACHBR010000001">
    <property type="protein sequence ID" value="MBB5625943.1"/>
    <property type="molecule type" value="Genomic_DNA"/>
</dbReference>
<dbReference type="Proteomes" id="UP000588112">
    <property type="component" value="Unassembled WGS sequence"/>
</dbReference>
<organism evidence="2 3">
    <name type="scientific">Sphaerisporangium krabiense</name>
    <dbReference type="NCBI Taxonomy" id="763782"/>
    <lineage>
        <taxon>Bacteria</taxon>
        <taxon>Bacillati</taxon>
        <taxon>Actinomycetota</taxon>
        <taxon>Actinomycetes</taxon>
        <taxon>Streptosporangiales</taxon>
        <taxon>Streptosporangiaceae</taxon>
        <taxon>Sphaerisporangium</taxon>
    </lineage>
</organism>
<dbReference type="Gene3D" id="3.30.750.24">
    <property type="entry name" value="STAS domain"/>
    <property type="match status" value="1"/>
</dbReference>
<evidence type="ECO:0000259" key="1">
    <source>
        <dbReference type="PROSITE" id="PS50801"/>
    </source>
</evidence>
<sequence>MTSMVVSSRFVVIGLRGHLGPSTYSALKERLAWALALMLPPRIIVDVSELASARTEGVTVLRNGTDHARAAGGLLLVCGNAAVLGSAEEGGPLDVRSTMGEAIREIALHGGDQGSGQPSG</sequence>